<dbReference type="RefSeq" id="WP_145233356.1">
    <property type="nucleotide sequence ID" value="NZ_CP036273.1"/>
</dbReference>
<dbReference type="KEGG" id="uli:ETAA1_01080"/>
<proteinExistence type="predicted"/>
<feature type="compositionally biased region" description="Low complexity" evidence="1">
    <location>
        <begin position="44"/>
        <end position="60"/>
    </location>
</feature>
<evidence type="ECO:0000256" key="1">
    <source>
        <dbReference type="SAM" id="MobiDB-lite"/>
    </source>
</evidence>
<dbReference type="Proteomes" id="UP000319576">
    <property type="component" value="Chromosome"/>
</dbReference>
<name>A0A517XL42_9BACT</name>
<dbReference type="EMBL" id="CP036273">
    <property type="protein sequence ID" value="QDU18225.1"/>
    <property type="molecule type" value="Genomic_DNA"/>
</dbReference>
<organism evidence="2 3">
    <name type="scientific">Urbifossiella limnaea</name>
    <dbReference type="NCBI Taxonomy" id="2528023"/>
    <lineage>
        <taxon>Bacteria</taxon>
        <taxon>Pseudomonadati</taxon>
        <taxon>Planctomycetota</taxon>
        <taxon>Planctomycetia</taxon>
        <taxon>Gemmatales</taxon>
        <taxon>Gemmataceae</taxon>
        <taxon>Urbifossiella</taxon>
    </lineage>
</organism>
<evidence type="ECO:0000313" key="2">
    <source>
        <dbReference type="EMBL" id="QDU18225.1"/>
    </source>
</evidence>
<reference evidence="2 3" key="1">
    <citation type="submission" date="2019-02" db="EMBL/GenBank/DDBJ databases">
        <title>Deep-cultivation of Planctomycetes and their phenomic and genomic characterization uncovers novel biology.</title>
        <authorList>
            <person name="Wiegand S."/>
            <person name="Jogler M."/>
            <person name="Boedeker C."/>
            <person name="Pinto D."/>
            <person name="Vollmers J."/>
            <person name="Rivas-Marin E."/>
            <person name="Kohn T."/>
            <person name="Peeters S.H."/>
            <person name="Heuer A."/>
            <person name="Rast P."/>
            <person name="Oberbeckmann S."/>
            <person name="Bunk B."/>
            <person name="Jeske O."/>
            <person name="Meyerdierks A."/>
            <person name="Storesund J.E."/>
            <person name="Kallscheuer N."/>
            <person name="Luecker S."/>
            <person name="Lage O.M."/>
            <person name="Pohl T."/>
            <person name="Merkel B.J."/>
            <person name="Hornburger P."/>
            <person name="Mueller R.-W."/>
            <person name="Bruemmer F."/>
            <person name="Labrenz M."/>
            <person name="Spormann A.M."/>
            <person name="Op den Camp H."/>
            <person name="Overmann J."/>
            <person name="Amann R."/>
            <person name="Jetten M.S.M."/>
            <person name="Mascher T."/>
            <person name="Medema M.H."/>
            <person name="Devos D.P."/>
            <person name="Kaster A.-K."/>
            <person name="Ovreas L."/>
            <person name="Rohde M."/>
            <person name="Galperin M.Y."/>
            <person name="Jogler C."/>
        </authorList>
    </citation>
    <scope>NUCLEOTIDE SEQUENCE [LARGE SCALE GENOMIC DNA]</scope>
    <source>
        <strain evidence="2 3">ETA_A1</strain>
    </source>
</reference>
<accession>A0A517XL42</accession>
<dbReference type="AlphaFoldDB" id="A0A517XL42"/>
<protein>
    <submittedName>
        <fullName evidence="2">Uncharacterized protein</fullName>
    </submittedName>
</protein>
<sequence>MTNDAKLGLLAGVAGVITAAVFHRPAADVPAAPVQAAVTAQPPRVTGAVPAPRPVAAAARPRPEVEARAVSRPADDDD</sequence>
<keyword evidence="3" id="KW-1185">Reference proteome</keyword>
<feature type="region of interest" description="Disordered" evidence="1">
    <location>
        <begin position="44"/>
        <end position="78"/>
    </location>
</feature>
<gene>
    <name evidence="2" type="ORF">ETAA1_01080</name>
</gene>
<evidence type="ECO:0000313" key="3">
    <source>
        <dbReference type="Proteomes" id="UP000319576"/>
    </source>
</evidence>